<evidence type="ECO:0000313" key="1">
    <source>
        <dbReference type="EMBL" id="KAI9909532.1"/>
    </source>
</evidence>
<organism evidence="1 2">
    <name type="scientific">Peronosclerospora sorghi</name>
    <dbReference type="NCBI Taxonomy" id="230839"/>
    <lineage>
        <taxon>Eukaryota</taxon>
        <taxon>Sar</taxon>
        <taxon>Stramenopiles</taxon>
        <taxon>Oomycota</taxon>
        <taxon>Peronosporomycetes</taxon>
        <taxon>Peronosporales</taxon>
        <taxon>Peronosporaceae</taxon>
        <taxon>Peronosclerospora</taxon>
    </lineage>
</organism>
<comment type="caution">
    <text evidence="1">The sequence shown here is derived from an EMBL/GenBank/DDBJ whole genome shotgun (WGS) entry which is preliminary data.</text>
</comment>
<dbReference type="Proteomes" id="UP001163321">
    <property type="component" value="Chromosome 7"/>
</dbReference>
<proteinExistence type="predicted"/>
<keyword evidence="2" id="KW-1185">Reference proteome</keyword>
<evidence type="ECO:0000313" key="2">
    <source>
        <dbReference type="Proteomes" id="UP001163321"/>
    </source>
</evidence>
<name>A0ACC0VSS2_9STRA</name>
<protein>
    <submittedName>
        <fullName evidence="1">Uncharacterized protein</fullName>
    </submittedName>
</protein>
<dbReference type="EMBL" id="CM047586">
    <property type="protein sequence ID" value="KAI9909532.1"/>
    <property type="molecule type" value="Genomic_DNA"/>
</dbReference>
<sequence>MRREHYSLRNQFQFLGLFRHILTLKEIRLRHQIHRLTLLILIRPRHTWNQFHLMGLLHHILAPKAIRVRYQTHRVTLLTLVRPRQTRNLC</sequence>
<reference evidence="1 2" key="1">
    <citation type="journal article" date="2022" name="bioRxiv">
        <title>The genome of the oomycete Peronosclerospora sorghi, a cosmopolitan pathogen of maize and sorghum, is inflated with dispersed pseudogenes.</title>
        <authorList>
            <person name="Fletcher K."/>
            <person name="Martin F."/>
            <person name="Isakeit T."/>
            <person name="Cavanaugh K."/>
            <person name="Magill C."/>
            <person name="Michelmore R."/>
        </authorList>
    </citation>
    <scope>NUCLEOTIDE SEQUENCE [LARGE SCALE GENOMIC DNA]</scope>
    <source>
        <strain evidence="1">P6</strain>
    </source>
</reference>
<accession>A0ACC0VSS2</accession>
<gene>
    <name evidence="1" type="ORF">PsorP6_015057</name>
</gene>